<name>A0A1H0IUV1_9RHOB</name>
<proteinExistence type="predicted"/>
<sequence>MLAGLSAAVLCGLAGFGLPAAFVVYVAVGATVTFAAPMLPLALRALRDPAGPTPPSDCRNGGRQAASGTPEGLLIPGLFSRAMRHGGTVANPRPLKPKMLIVGHDRFGGSRSVDDIFVDMVFVDTGFDVDTCSSLNAAVCAVIDHPARWQMLCVDLDIVDREIGLVAAVERLRFLRRAVPVMPVILLSSDFARHDDDPHRAAIADVSLRLPVSEKDLLAGIETALANNLAWQHRATSPNP</sequence>
<evidence type="ECO:0000256" key="1">
    <source>
        <dbReference type="SAM" id="MobiDB-lite"/>
    </source>
</evidence>
<dbReference type="InterPro" id="IPR011006">
    <property type="entry name" value="CheY-like_superfamily"/>
</dbReference>
<keyword evidence="3" id="KW-1185">Reference proteome</keyword>
<dbReference type="EMBL" id="FQZZ01000003">
    <property type="protein sequence ID" value="SHK17378.1"/>
    <property type="molecule type" value="Genomic_DNA"/>
</dbReference>
<reference evidence="2 3" key="1">
    <citation type="submission" date="2016-11" db="EMBL/GenBank/DDBJ databases">
        <authorList>
            <person name="Varghese N."/>
            <person name="Submissions S."/>
        </authorList>
    </citation>
    <scope>NUCLEOTIDE SEQUENCE [LARGE SCALE GENOMIC DNA]</scope>
    <source>
        <strain evidence="2 3">DSM 29620</strain>
    </source>
</reference>
<evidence type="ECO:0000313" key="3">
    <source>
        <dbReference type="Proteomes" id="UP000324252"/>
    </source>
</evidence>
<protein>
    <recommendedName>
        <fullName evidence="4">Response regulatory domain-containing protein</fullName>
    </recommendedName>
</protein>
<evidence type="ECO:0000313" key="2">
    <source>
        <dbReference type="EMBL" id="SHK17378.1"/>
    </source>
</evidence>
<dbReference type="Proteomes" id="UP000324252">
    <property type="component" value="Unassembled WGS sequence"/>
</dbReference>
<gene>
    <name evidence="2" type="ORF">SAMN05444142_103521</name>
</gene>
<feature type="region of interest" description="Disordered" evidence="1">
    <location>
        <begin position="50"/>
        <end position="69"/>
    </location>
</feature>
<accession>A0A1H0IUV1</accession>
<organism evidence="2 3">
    <name type="scientific">Lutimaribacter pacificus</name>
    <dbReference type="NCBI Taxonomy" id="391948"/>
    <lineage>
        <taxon>Bacteria</taxon>
        <taxon>Pseudomonadati</taxon>
        <taxon>Pseudomonadota</taxon>
        <taxon>Alphaproteobacteria</taxon>
        <taxon>Rhodobacterales</taxon>
        <taxon>Roseobacteraceae</taxon>
        <taxon>Lutimaribacter</taxon>
    </lineage>
</organism>
<dbReference type="SUPFAM" id="SSF52172">
    <property type="entry name" value="CheY-like"/>
    <property type="match status" value="1"/>
</dbReference>
<dbReference type="AlphaFoldDB" id="A0A1H0IUV1"/>
<evidence type="ECO:0008006" key="4">
    <source>
        <dbReference type="Google" id="ProtNLM"/>
    </source>
</evidence>